<name>A0ACC0XNU5_9ROSI</name>
<keyword evidence="2" id="KW-1185">Reference proteome</keyword>
<reference evidence="2" key="1">
    <citation type="journal article" date="2023" name="G3 (Bethesda)">
        <title>Genome assembly and association tests identify interacting loci associated with vigor, precocity, and sex in interspecific pistachio rootstocks.</title>
        <authorList>
            <person name="Palmer W."/>
            <person name="Jacygrad E."/>
            <person name="Sagayaradj S."/>
            <person name="Cavanaugh K."/>
            <person name="Han R."/>
            <person name="Bertier L."/>
            <person name="Beede B."/>
            <person name="Kafkas S."/>
            <person name="Golino D."/>
            <person name="Preece J."/>
            <person name="Michelmore R."/>
        </authorList>
    </citation>
    <scope>NUCLEOTIDE SEQUENCE [LARGE SCALE GENOMIC DNA]</scope>
</reference>
<evidence type="ECO:0000313" key="1">
    <source>
        <dbReference type="EMBL" id="KAJ0020768.1"/>
    </source>
</evidence>
<protein>
    <submittedName>
        <fullName evidence="1">Uncharacterized protein</fullName>
    </submittedName>
</protein>
<evidence type="ECO:0000313" key="2">
    <source>
        <dbReference type="Proteomes" id="UP001163603"/>
    </source>
</evidence>
<dbReference type="Proteomes" id="UP001163603">
    <property type="component" value="Chromosome 11"/>
</dbReference>
<proteinExistence type="predicted"/>
<dbReference type="EMBL" id="CM047746">
    <property type="protein sequence ID" value="KAJ0020768.1"/>
    <property type="molecule type" value="Genomic_DNA"/>
</dbReference>
<gene>
    <name evidence="1" type="ORF">Pint_31970</name>
</gene>
<sequence>MSSFRYCSSNVTHPCSKAQASLNKILHIISSVPLPSSNTRGFDIDLNKCLVGPFWESRDSESLDLSACSFVGKQIQSEKTTDGSSSDITNLPETTTTEVDQESKRIIKQEDDEDGVQTGPFRGKESQNGGYNNNDCLGLLIEAAELISRTECECPSPDKELTQTQTQHLNNTESTTSASKRVTVDVEDTSPVVRSKRGRSQMLPSRYRDSVLLLEPCKRRRRRPPAAPPKRSSRKRH</sequence>
<accession>A0ACC0XNU5</accession>
<comment type="caution">
    <text evidence="1">The sequence shown here is derived from an EMBL/GenBank/DDBJ whole genome shotgun (WGS) entry which is preliminary data.</text>
</comment>
<organism evidence="1 2">
    <name type="scientific">Pistacia integerrima</name>
    <dbReference type="NCBI Taxonomy" id="434235"/>
    <lineage>
        <taxon>Eukaryota</taxon>
        <taxon>Viridiplantae</taxon>
        <taxon>Streptophyta</taxon>
        <taxon>Embryophyta</taxon>
        <taxon>Tracheophyta</taxon>
        <taxon>Spermatophyta</taxon>
        <taxon>Magnoliopsida</taxon>
        <taxon>eudicotyledons</taxon>
        <taxon>Gunneridae</taxon>
        <taxon>Pentapetalae</taxon>
        <taxon>rosids</taxon>
        <taxon>malvids</taxon>
        <taxon>Sapindales</taxon>
        <taxon>Anacardiaceae</taxon>
        <taxon>Pistacia</taxon>
    </lineage>
</organism>